<dbReference type="AlphaFoldDB" id="A0A8J2QIB8"/>
<feature type="region of interest" description="Disordered" evidence="1">
    <location>
        <begin position="29"/>
        <end position="48"/>
    </location>
</feature>
<proteinExistence type="predicted"/>
<dbReference type="Proteomes" id="UP000789524">
    <property type="component" value="Unassembled WGS sequence"/>
</dbReference>
<keyword evidence="3" id="KW-1185">Reference proteome</keyword>
<dbReference type="EMBL" id="CAKASE010000049">
    <property type="protein sequence ID" value="CAG9563351.1"/>
    <property type="molecule type" value="Genomic_DNA"/>
</dbReference>
<comment type="caution">
    <text evidence="2">The sequence shown here is derived from an EMBL/GenBank/DDBJ whole genome shotgun (WGS) entry which is preliminary data.</text>
</comment>
<reference evidence="2" key="1">
    <citation type="submission" date="2021-09" db="EMBL/GenBank/DDBJ databases">
        <authorList>
            <person name="Martin H S."/>
        </authorList>
    </citation>
    <scope>NUCLEOTIDE SEQUENCE</scope>
</reference>
<accession>A0A8J2QIB8</accession>
<gene>
    <name evidence="2" type="ORF">DCHRY22_LOCUS4502</name>
</gene>
<evidence type="ECO:0000313" key="3">
    <source>
        <dbReference type="Proteomes" id="UP000789524"/>
    </source>
</evidence>
<organism evidence="2 3">
    <name type="scientific">Danaus chrysippus</name>
    <name type="common">African queen</name>
    <dbReference type="NCBI Taxonomy" id="151541"/>
    <lineage>
        <taxon>Eukaryota</taxon>
        <taxon>Metazoa</taxon>
        <taxon>Ecdysozoa</taxon>
        <taxon>Arthropoda</taxon>
        <taxon>Hexapoda</taxon>
        <taxon>Insecta</taxon>
        <taxon>Pterygota</taxon>
        <taxon>Neoptera</taxon>
        <taxon>Endopterygota</taxon>
        <taxon>Lepidoptera</taxon>
        <taxon>Glossata</taxon>
        <taxon>Ditrysia</taxon>
        <taxon>Papilionoidea</taxon>
        <taxon>Nymphalidae</taxon>
        <taxon>Danainae</taxon>
        <taxon>Danaini</taxon>
        <taxon>Danaina</taxon>
        <taxon>Danaus</taxon>
        <taxon>Anosia</taxon>
    </lineage>
</organism>
<name>A0A8J2QIB8_9NEOP</name>
<evidence type="ECO:0000313" key="2">
    <source>
        <dbReference type="EMBL" id="CAG9563351.1"/>
    </source>
</evidence>
<protein>
    <submittedName>
        <fullName evidence="2">(African queen) hypothetical protein</fullName>
    </submittedName>
</protein>
<sequence length="85" mass="9181">MNSPNQLGAVGDPIGRRAARALSLKTWENGNGARGYRGRRRGLGGEERGVGVSRRVREARACIDRAGRLAHVRLSPPGRPARARV</sequence>
<evidence type="ECO:0000256" key="1">
    <source>
        <dbReference type="SAM" id="MobiDB-lite"/>
    </source>
</evidence>